<dbReference type="InterPro" id="IPR016181">
    <property type="entry name" value="Acyl_CoA_acyltransferase"/>
</dbReference>
<dbReference type="Proteomes" id="UP000051302">
    <property type="component" value="Unassembled WGS sequence"/>
</dbReference>
<evidence type="ECO:0000313" key="5">
    <source>
        <dbReference type="Proteomes" id="UP000051302"/>
    </source>
</evidence>
<dbReference type="PANTHER" id="PTHR43800">
    <property type="entry name" value="PEPTIDYL-LYSINE N-ACETYLTRANSFERASE YJAB"/>
    <property type="match status" value="1"/>
</dbReference>
<accession>A0A0R1WKU5</accession>
<dbReference type="AlphaFoldDB" id="A0A0R1WKU5"/>
<protein>
    <submittedName>
        <fullName evidence="4">Acetyltransferase</fullName>
    </submittedName>
</protein>
<dbReference type="Pfam" id="PF13673">
    <property type="entry name" value="Acetyltransf_10"/>
    <property type="match status" value="1"/>
</dbReference>
<dbReference type="GO" id="GO:0016747">
    <property type="term" value="F:acyltransferase activity, transferring groups other than amino-acyl groups"/>
    <property type="evidence" value="ECO:0007669"/>
    <property type="project" value="InterPro"/>
</dbReference>
<evidence type="ECO:0000256" key="1">
    <source>
        <dbReference type="ARBA" id="ARBA00022679"/>
    </source>
</evidence>
<keyword evidence="5" id="KW-1185">Reference proteome</keyword>
<dbReference type="STRING" id="1423774.FD31_GL000926"/>
<dbReference type="InterPro" id="IPR000182">
    <property type="entry name" value="GNAT_dom"/>
</dbReference>
<dbReference type="PROSITE" id="PS51186">
    <property type="entry name" value="GNAT"/>
    <property type="match status" value="1"/>
</dbReference>
<dbReference type="RefSeq" id="WP_057890910.1">
    <property type="nucleotide sequence ID" value="NZ_AZFV01000002.1"/>
</dbReference>
<dbReference type="PANTHER" id="PTHR43800:SF1">
    <property type="entry name" value="PEPTIDYL-LYSINE N-ACETYLTRANSFERASE YJAB"/>
    <property type="match status" value="1"/>
</dbReference>
<dbReference type="Gene3D" id="3.40.630.30">
    <property type="match status" value="1"/>
</dbReference>
<evidence type="ECO:0000313" key="4">
    <source>
        <dbReference type="EMBL" id="KRM18383.1"/>
    </source>
</evidence>
<dbReference type="CDD" id="cd04301">
    <property type="entry name" value="NAT_SF"/>
    <property type="match status" value="1"/>
</dbReference>
<dbReference type="SUPFAM" id="SSF55729">
    <property type="entry name" value="Acyl-CoA N-acyltransferases (Nat)"/>
    <property type="match status" value="1"/>
</dbReference>
<evidence type="ECO:0000259" key="3">
    <source>
        <dbReference type="PROSITE" id="PS51186"/>
    </source>
</evidence>
<reference evidence="4 5" key="1">
    <citation type="journal article" date="2015" name="Genome Announc.">
        <title>Expanding the biotechnology potential of lactobacilli through comparative genomics of 213 strains and associated genera.</title>
        <authorList>
            <person name="Sun Z."/>
            <person name="Harris H.M."/>
            <person name="McCann A."/>
            <person name="Guo C."/>
            <person name="Argimon S."/>
            <person name="Zhang W."/>
            <person name="Yang X."/>
            <person name="Jeffery I.B."/>
            <person name="Cooney J.C."/>
            <person name="Kagawa T.F."/>
            <person name="Liu W."/>
            <person name="Song Y."/>
            <person name="Salvetti E."/>
            <person name="Wrobel A."/>
            <person name="Rasinkangas P."/>
            <person name="Parkhill J."/>
            <person name="Rea M.C."/>
            <person name="O'Sullivan O."/>
            <person name="Ritari J."/>
            <person name="Douillard F.P."/>
            <person name="Paul Ross R."/>
            <person name="Yang R."/>
            <person name="Briner A.E."/>
            <person name="Felis G.E."/>
            <person name="de Vos W.M."/>
            <person name="Barrangou R."/>
            <person name="Klaenhammer T.R."/>
            <person name="Caufield P.W."/>
            <person name="Cui Y."/>
            <person name="Zhang H."/>
            <person name="O'Toole P.W."/>
        </authorList>
    </citation>
    <scope>NUCLEOTIDE SEQUENCE [LARGE SCALE GENOMIC DNA]</scope>
    <source>
        <strain evidence="4 5">DSM 16982</strain>
    </source>
</reference>
<keyword evidence="2" id="KW-0012">Acyltransferase</keyword>
<dbReference type="EMBL" id="AZFV01000002">
    <property type="protein sequence ID" value="KRM18383.1"/>
    <property type="molecule type" value="Genomic_DNA"/>
</dbReference>
<name>A0A0R1WKU5_9LACO</name>
<gene>
    <name evidence="4" type="ORF">FD31_GL000926</name>
</gene>
<organism evidence="4 5">
    <name type="scientific">Companilactobacillus nantensis DSM 16982</name>
    <dbReference type="NCBI Taxonomy" id="1423774"/>
    <lineage>
        <taxon>Bacteria</taxon>
        <taxon>Bacillati</taxon>
        <taxon>Bacillota</taxon>
        <taxon>Bacilli</taxon>
        <taxon>Lactobacillales</taxon>
        <taxon>Lactobacillaceae</taxon>
        <taxon>Companilactobacillus</taxon>
    </lineage>
</organism>
<evidence type="ECO:0000256" key="2">
    <source>
        <dbReference type="ARBA" id="ARBA00023315"/>
    </source>
</evidence>
<keyword evidence="1 4" id="KW-0808">Transferase</keyword>
<proteinExistence type="predicted"/>
<comment type="caution">
    <text evidence="4">The sequence shown here is derived from an EMBL/GenBank/DDBJ whole genome shotgun (WGS) entry which is preliminary data.</text>
</comment>
<dbReference type="PATRIC" id="fig|1423774.3.peg.965"/>
<feature type="domain" description="N-acetyltransferase" evidence="3">
    <location>
        <begin position="12"/>
        <end position="149"/>
    </location>
</feature>
<sequence>MKIIPVTKRSQKLIKQLTVVWENAVRNTHSFLTETDIQYFKDSLPDILTQIPNLIIAVDNQQQPIGFMGIDGSEIAMLFIDQQHRGQGIGKQLIQFGINHYQADRLTVNEQNPQAVGFYEHIGFVAYKRHATDDQGKPFPILKMKLSTR</sequence>